<dbReference type="Proteomes" id="UP000886520">
    <property type="component" value="Chromosome 18"/>
</dbReference>
<feature type="region of interest" description="Disordered" evidence="1">
    <location>
        <begin position="173"/>
        <end position="193"/>
    </location>
</feature>
<evidence type="ECO:0000313" key="3">
    <source>
        <dbReference type="Proteomes" id="UP000886520"/>
    </source>
</evidence>
<dbReference type="EMBL" id="JABFUD020000018">
    <property type="protein sequence ID" value="KAI5066695.1"/>
    <property type="molecule type" value="Genomic_DNA"/>
</dbReference>
<protein>
    <submittedName>
        <fullName evidence="2">Uncharacterized protein</fullName>
    </submittedName>
</protein>
<evidence type="ECO:0000256" key="1">
    <source>
        <dbReference type="SAM" id="MobiDB-lite"/>
    </source>
</evidence>
<keyword evidence="3" id="KW-1185">Reference proteome</keyword>
<accession>A0A9D4UF11</accession>
<sequence>MHHKKTSRYNDGINRSGAILGFLLLQKHILAGSPLISTLFPILSVSSTPPCCRCILPFSSPTRCFLWSSLSSRSSQTLTQMALHLLTAPTGHKALSFSRPSHDSTPPSSSPGSLRSLHIAPLFTSRRPFLLMACSCDFSFDPLLTWPVPSATTHYLCKERHLRDLPKPLVTTDQPLPLTGGPPCSPSIVDLAQ</sequence>
<dbReference type="AlphaFoldDB" id="A0A9D4UF11"/>
<reference evidence="2" key="1">
    <citation type="submission" date="2021-01" db="EMBL/GenBank/DDBJ databases">
        <title>Adiantum capillus-veneris genome.</title>
        <authorList>
            <person name="Fang Y."/>
            <person name="Liao Q."/>
        </authorList>
    </citation>
    <scope>NUCLEOTIDE SEQUENCE</scope>
    <source>
        <strain evidence="2">H3</strain>
        <tissue evidence="2">Leaf</tissue>
    </source>
</reference>
<proteinExistence type="predicted"/>
<comment type="caution">
    <text evidence="2">The sequence shown here is derived from an EMBL/GenBank/DDBJ whole genome shotgun (WGS) entry which is preliminary data.</text>
</comment>
<gene>
    <name evidence="2" type="ORF">GOP47_0019319</name>
</gene>
<evidence type="ECO:0000313" key="2">
    <source>
        <dbReference type="EMBL" id="KAI5066695.1"/>
    </source>
</evidence>
<name>A0A9D4UF11_ADICA</name>
<organism evidence="2 3">
    <name type="scientific">Adiantum capillus-veneris</name>
    <name type="common">Maidenhair fern</name>
    <dbReference type="NCBI Taxonomy" id="13818"/>
    <lineage>
        <taxon>Eukaryota</taxon>
        <taxon>Viridiplantae</taxon>
        <taxon>Streptophyta</taxon>
        <taxon>Embryophyta</taxon>
        <taxon>Tracheophyta</taxon>
        <taxon>Polypodiopsida</taxon>
        <taxon>Polypodiidae</taxon>
        <taxon>Polypodiales</taxon>
        <taxon>Pteridineae</taxon>
        <taxon>Pteridaceae</taxon>
        <taxon>Vittarioideae</taxon>
        <taxon>Adiantum</taxon>
    </lineage>
</organism>